<dbReference type="PROSITE" id="PS51456">
    <property type="entry name" value="MYOSIN_MOTOR"/>
    <property type="match status" value="1"/>
</dbReference>
<evidence type="ECO:0000256" key="5">
    <source>
        <dbReference type="ARBA" id="ARBA00023123"/>
    </source>
</evidence>
<keyword evidence="2" id="KW-0547">Nucleotide-binding</keyword>
<dbReference type="Pfam" id="PF00063">
    <property type="entry name" value="Myosin_head"/>
    <property type="match status" value="1"/>
</dbReference>
<evidence type="ECO:0000256" key="6">
    <source>
        <dbReference type="ARBA" id="ARBA00023175"/>
    </source>
</evidence>
<dbReference type="GO" id="GO:0051015">
    <property type="term" value="F:actin filament binding"/>
    <property type="evidence" value="ECO:0007669"/>
    <property type="project" value="TreeGrafter"/>
</dbReference>
<evidence type="ECO:0000256" key="1">
    <source>
        <dbReference type="ARBA" id="ARBA00008314"/>
    </source>
</evidence>
<keyword evidence="4" id="KW-0175">Coiled coil</keyword>
<dbReference type="GO" id="GO:0007015">
    <property type="term" value="P:actin filament organization"/>
    <property type="evidence" value="ECO:0007669"/>
    <property type="project" value="TreeGrafter"/>
</dbReference>
<dbReference type="GO" id="GO:0005524">
    <property type="term" value="F:ATP binding"/>
    <property type="evidence" value="ECO:0007669"/>
    <property type="project" value="UniProtKB-KW"/>
</dbReference>
<dbReference type="GO" id="GO:0016020">
    <property type="term" value="C:membrane"/>
    <property type="evidence" value="ECO:0007669"/>
    <property type="project" value="TreeGrafter"/>
</dbReference>
<dbReference type="GO" id="GO:0016459">
    <property type="term" value="C:myosin complex"/>
    <property type="evidence" value="ECO:0007669"/>
    <property type="project" value="UniProtKB-KW"/>
</dbReference>
<feature type="domain" description="Myosin motor" evidence="9">
    <location>
        <begin position="1"/>
        <end position="258"/>
    </location>
</feature>
<dbReference type="KEGG" id="osn:115226962"/>
<keyword evidence="7 8" id="KW-0009">Actin-binding</keyword>
<dbReference type="Gene3D" id="3.40.850.10">
    <property type="entry name" value="Kinesin motor domain"/>
    <property type="match status" value="1"/>
</dbReference>
<dbReference type="GO" id="GO:0005737">
    <property type="term" value="C:cytoplasm"/>
    <property type="evidence" value="ECO:0007669"/>
    <property type="project" value="TreeGrafter"/>
</dbReference>
<keyword evidence="3" id="KW-0067">ATP-binding</keyword>
<dbReference type="Proteomes" id="UP000515154">
    <property type="component" value="Unplaced"/>
</dbReference>
<reference evidence="11" key="1">
    <citation type="submission" date="2025-08" db="UniProtKB">
        <authorList>
            <consortium name="RefSeq"/>
        </authorList>
    </citation>
    <scope>IDENTIFICATION</scope>
</reference>
<evidence type="ECO:0000313" key="11">
    <source>
        <dbReference type="RefSeq" id="XP_029653778.2"/>
    </source>
</evidence>
<dbReference type="PANTHER" id="PTHR13140">
    <property type="entry name" value="MYOSIN"/>
    <property type="match status" value="1"/>
</dbReference>
<protein>
    <submittedName>
        <fullName evidence="11">Myosin-11-like</fullName>
    </submittedName>
</protein>
<dbReference type="SMART" id="SM00242">
    <property type="entry name" value="MYSc"/>
    <property type="match status" value="1"/>
</dbReference>
<keyword evidence="6" id="KW-0505">Motor protein</keyword>
<evidence type="ECO:0000256" key="4">
    <source>
        <dbReference type="ARBA" id="ARBA00023054"/>
    </source>
</evidence>
<proteinExistence type="inferred from homology"/>
<evidence type="ECO:0000259" key="9">
    <source>
        <dbReference type="PROSITE" id="PS51456"/>
    </source>
</evidence>
<feature type="region of interest" description="Actin-binding" evidence="8">
    <location>
        <begin position="230"/>
        <end position="252"/>
    </location>
</feature>
<dbReference type="InterPro" id="IPR036961">
    <property type="entry name" value="Kinesin_motor_dom_sf"/>
</dbReference>
<comment type="similarity">
    <text evidence="1 8">Belongs to the TRAFAC class myosin-kinesin ATPase superfamily. Myosin family.</text>
</comment>
<dbReference type="PANTHER" id="PTHR13140:SF857">
    <property type="entry name" value="MYOSIN-11"/>
    <property type="match status" value="1"/>
</dbReference>
<dbReference type="Gene3D" id="1.20.58.530">
    <property type="match status" value="1"/>
</dbReference>
<dbReference type="InterPro" id="IPR027417">
    <property type="entry name" value="P-loop_NTPase"/>
</dbReference>
<dbReference type="SUPFAM" id="SSF52540">
    <property type="entry name" value="P-loop containing nucleoside triphosphate hydrolases"/>
    <property type="match status" value="1"/>
</dbReference>
<dbReference type="RefSeq" id="XP_029653778.2">
    <property type="nucleotide sequence ID" value="XM_029797918.2"/>
</dbReference>
<evidence type="ECO:0000256" key="7">
    <source>
        <dbReference type="ARBA" id="ARBA00023203"/>
    </source>
</evidence>
<evidence type="ECO:0000256" key="2">
    <source>
        <dbReference type="ARBA" id="ARBA00022741"/>
    </source>
</evidence>
<name>A0A6P7TPY4_9MOLL</name>
<sequence length="258" mass="30141">MVEGISKATYEKLFNHIVLCLNRVLNKHKRQNHQFIGILDIAGFEIFKVNSFEQLCINYTNEKLQQLFNHRMFIIEQEEYKREGIEWDFIDFGLDLQPTIDLIEKPIGIMGLLDEECLFPKATYKTLVHKITSNVSSHPNFCKPDKLRNQCDFAIIHYAGRVDYSAENWLMCNMDPLSDSAVSLMQNSTMPFIREIWKDAEYVDVSQETSLARRKKGMFRTVCQLYKIQLAELMDNLSNTTAHFIRCIIPNLEKKVCV</sequence>
<gene>
    <name evidence="11" type="primary">LOC115226962</name>
</gene>
<dbReference type="AlphaFoldDB" id="A0A6P7TPY4"/>
<dbReference type="Gene3D" id="1.20.120.720">
    <property type="entry name" value="Myosin VI head, motor domain, U50 subdomain"/>
    <property type="match status" value="1"/>
</dbReference>
<dbReference type="GO" id="GO:0000146">
    <property type="term" value="F:microfilament motor activity"/>
    <property type="evidence" value="ECO:0007669"/>
    <property type="project" value="TreeGrafter"/>
</dbReference>
<evidence type="ECO:0000256" key="8">
    <source>
        <dbReference type="PROSITE-ProRule" id="PRU00782"/>
    </source>
</evidence>
<dbReference type="InterPro" id="IPR001609">
    <property type="entry name" value="Myosin_head_motor_dom-like"/>
</dbReference>
<accession>A0A6P7TPY4</accession>
<keyword evidence="5 8" id="KW-0518">Myosin</keyword>
<evidence type="ECO:0000313" key="10">
    <source>
        <dbReference type="Proteomes" id="UP000515154"/>
    </source>
</evidence>
<keyword evidence="10" id="KW-1185">Reference proteome</keyword>
<dbReference type="PRINTS" id="PR00193">
    <property type="entry name" value="MYOSINHEAVY"/>
</dbReference>
<organism evidence="10 11">
    <name type="scientific">Octopus sinensis</name>
    <name type="common">East Asian common octopus</name>
    <dbReference type="NCBI Taxonomy" id="2607531"/>
    <lineage>
        <taxon>Eukaryota</taxon>
        <taxon>Metazoa</taxon>
        <taxon>Spiralia</taxon>
        <taxon>Lophotrochozoa</taxon>
        <taxon>Mollusca</taxon>
        <taxon>Cephalopoda</taxon>
        <taxon>Coleoidea</taxon>
        <taxon>Octopodiformes</taxon>
        <taxon>Octopoda</taxon>
        <taxon>Incirrata</taxon>
        <taxon>Octopodidae</taxon>
        <taxon>Octopus</taxon>
    </lineage>
</organism>
<comment type="caution">
    <text evidence="8">Lacks conserved residue(s) required for the propagation of feature annotation.</text>
</comment>
<evidence type="ECO:0000256" key="3">
    <source>
        <dbReference type="ARBA" id="ARBA00022840"/>
    </source>
</evidence>